<dbReference type="SMART" id="SM00271">
    <property type="entry name" value="DnaJ"/>
    <property type="match status" value="1"/>
</dbReference>
<dbReference type="Pfam" id="PF00226">
    <property type="entry name" value="DnaJ"/>
    <property type="match status" value="1"/>
</dbReference>
<evidence type="ECO:0000313" key="5">
    <source>
        <dbReference type="EMBL" id="CAL5221568.1"/>
    </source>
</evidence>
<evidence type="ECO:0000256" key="3">
    <source>
        <dbReference type="SAM" id="Phobius"/>
    </source>
</evidence>
<feature type="region of interest" description="Disordered" evidence="2">
    <location>
        <begin position="958"/>
        <end position="978"/>
    </location>
</feature>
<feature type="compositionally biased region" description="Polar residues" evidence="2">
    <location>
        <begin position="201"/>
        <end position="212"/>
    </location>
</feature>
<feature type="transmembrane region" description="Helical" evidence="3">
    <location>
        <begin position="519"/>
        <end position="542"/>
    </location>
</feature>
<proteinExistence type="inferred from homology"/>
<dbReference type="Pfam" id="PF18201">
    <property type="entry name" value="PIH1_CS"/>
    <property type="match status" value="1"/>
</dbReference>
<gene>
    <name evidence="5" type="primary">g3784</name>
    <name evidence="5" type="ORF">VP750_LOCUS3227</name>
</gene>
<evidence type="ECO:0000313" key="6">
    <source>
        <dbReference type="Proteomes" id="UP001497392"/>
    </source>
</evidence>
<feature type="transmembrane region" description="Helical" evidence="3">
    <location>
        <begin position="480"/>
        <end position="498"/>
    </location>
</feature>
<dbReference type="InterPro" id="IPR032843">
    <property type="entry name" value="Jiv"/>
</dbReference>
<organism evidence="5 6">
    <name type="scientific">Coccomyxa viridis</name>
    <dbReference type="NCBI Taxonomy" id="1274662"/>
    <lineage>
        <taxon>Eukaryota</taxon>
        <taxon>Viridiplantae</taxon>
        <taxon>Chlorophyta</taxon>
        <taxon>core chlorophytes</taxon>
        <taxon>Trebouxiophyceae</taxon>
        <taxon>Trebouxiophyceae incertae sedis</taxon>
        <taxon>Coccomyxaceae</taxon>
        <taxon>Coccomyxa</taxon>
    </lineage>
</organism>
<feature type="region of interest" description="Disordered" evidence="2">
    <location>
        <begin position="781"/>
        <end position="806"/>
    </location>
</feature>
<feature type="compositionally biased region" description="Low complexity" evidence="2">
    <location>
        <begin position="100"/>
        <end position="114"/>
    </location>
</feature>
<feature type="transmembrane region" description="Helical" evidence="3">
    <location>
        <begin position="647"/>
        <end position="665"/>
    </location>
</feature>
<dbReference type="SUPFAM" id="SSF46565">
    <property type="entry name" value="Chaperone J-domain"/>
    <property type="match status" value="1"/>
</dbReference>
<feature type="compositionally biased region" description="Basic and acidic residues" evidence="2">
    <location>
        <begin position="268"/>
        <end position="298"/>
    </location>
</feature>
<evidence type="ECO:0000259" key="4">
    <source>
        <dbReference type="PROSITE" id="PS50076"/>
    </source>
</evidence>
<comment type="caution">
    <text evidence="5">The sequence shown here is derived from an EMBL/GenBank/DDBJ whole genome shotgun (WGS) entry which is preliminary data.</text>
</comment>
<feature type="transmembrane region" description="Helical" evidence="3">
    <location>
        <begin position="554"/>
        <end position="577"/>
    </location>
</feature>
<dbReference type="PANTHER" id="PTHR45270">
    <property type="entry name" value="OS03G0832900 PROTEIN"/>
    <property type="match status" value="1"/>
</dbReference>
<dbReference type="PROSITE" id="PS50076">
    <property type="entry name" value="DNAJ_2"/>
    <property type="match status" value="1"/>
</dbReference>
<feature type="region of interest" description="Disordered" evidence="2">
    <location>
        <begin position="162"/>
        <end position="317"/>
    </location>
</feature>
<feature type="compositionally biased region" description="Polar residues" evidence="2">
    <location>
        <begin position="248"/>
        <end position="266"/>
    </location>
</feature>
<feature type="region of interest" description="Disordered" evidence="2">
    <location>
        <begin position="386"/>
        <end position="462"/>
    </location>
</feature>
<name>A0ABP1FNN3_9CHLO</name>
<feature type="region of interest" description="Disordered" evidence="2">
    <location>
        <begin position="100"/>
        <end position="142"/>
    </location>
</feature>
<dbReference type="EMBL" id="CAXHTA020000005">
    <property type="protein sequence ID" value="CAL5221568.1"/>
    <property type="molecule type" value="Genomic_DNA"/>
</dbReference>
<feature type="transmembrane region" description="Helical" evidence="3">
    <location>
        <begin position="589"/>
        <end position="615"/>
    </location>
</feature>
<dbReference type="Gene3D" id="1.10.287.110">
    <property type="entry name" value="DnaJ domain"/>
    <property type="match status" value="1"/>
</dbReference>
<sequence>MESGLEPASGDLIEQIPEYTLNTLDDGACVKLILVVQLPGVDTSAGLSVHAKDRRIHLHLPGRYKLDVPLGVEVAEKALKLRFVKGKQKLRAEYEVIGRAAQAPTSPAQTAQSAESNELAGAHAEAASSASPEPAQAQMQKDVETGVHDSFLQEALRLQQKSAAKASKRASRNVKVNGFHNGDAPATSAEQKPAGSAAQAEDNSSGTASSSGPLPGLKEPRSSLKPEEAQGSRSAQQTSSPAAAQQAEHSGQNGLPSKQASQTAVSSHKLDSRSRDEHNAAARVTHATEESSDRKPSVHGELPVSTSGQDSGSLYDAATIQGNREAAAQCACKAEEALQQRDFDKAERLYAKAARLAPGGYEEAAAGVAGERAEYEIFQAEQAREAKKQKREAEKRKREAERRQKQEEGEAQERRARAEAAAGAEAAARAEAEAQQHSDGANSGTWEDWSEEPGSARSNAPRPDEYREAYHWGVPLPGPLQYGMSFLYTLFAAVLLWMHARKFVVYVEGLRHGTNPQRASLAAGVLMAWALTLRIIFALVWWTVPLVWAVWRAVFWRPSLTAALIEVAIGVCLIVVLPPAVGDLFLLPLMWYWVGGGFSAVFGTSSCLASIFLIMDPEVTKARPWFRPYTCAIHLSTPLAYTVLARWTGWIGQTLWAAFTAWRIWRILRRPPSKAEIPPGMVGTPSCGPEPVPSGAVPEVAKVLQAASWYEVLEVAASASPEEIKRAHKLKSLGTHPDKVGAANNAGAHEASVRVNMAREVLLSEDKRRAYDAEMVAAETSMYSEPDPWQGSSSTSGRRASNGGTTGDGGFEAMFHDFNGQRNACSRGGEHSNPDCVCMPCQCCPKWHHVYVTKRPRHAAYYCQSCRRYHAATGRQFWKESGLGSMLGLSSEKYFLYLNGAVLDITDVMVNCEAWSFIATHCPPPRCVEGMTFKGNFLPVREECFAAHAQPGETYYSQAHTRTGAVPRNNKRKGRRRR</sequence>
<dbReference type="CDD" id="cd22249">
    <property type="entry name" value="UDM1_RNF168_RNF169-like"/>
    <property type="match status" value="1"/>
</dbReference>
<dbReference type="Proteomes" id="UP001497392">
    <property type="component" value="Unassembled WGS sequence"/>
</dbReference>
<feature type="compositionally biased region" description="Basic and acidic residues" evidence="2">
    <location>
        <begin position="218"/>
        <end position="230"/>
    </location>
</feature>
<dbReference type="InterPro" id="IPR041442">
    <property type="entry name" value="PIH1D1/2/3_CS-like"/>
</dbReference>
<feature type="compositionally biased region" description="Polar residues" evidence="2">
    <location>
        <begin position="790"/>
        <end position="803"/>
    </location>
</feature>
<dbReference type="InterPro" id="IPR036869">
    <property type="entry name" value="J_dom_sf"/>
</dbReference>
<keyword evidence="3" id="KW-0472">Membrane</keyword>
<dbReference type="PANTHER" id="PTHR45270:SF4">
    <property type="entry name" value="CHAPERONE DNAJ-DOMAIN SUPERFAMILY PROTEIN"/>
    <property type="match status" value="1"/>
</dbReference>
<evidence type="ECO:0000256" key="1">
    <source>
        <dbReference type="ARBA" id="ARBA00008511"/>
    </source>
</evidence>
<keyword evidence="3" id="KW-0812">Transmembrane</keyword>
<dbReference type="InterPro" id="IPR001623">
    <property type="entry name" value="DnaJ_domain"/>
</dbReference>
<reference evidence="5 6" key="1">
    <citation type="submission" date="2024-06" db="EMBL/GenBank/DDBJ databases">
        <authorList>
            <person name="Kraege A."/>
            <person name="Thomma B."/>
        </authorList>
    </citation>
    <scope>NUCLEOTIDE SEQUENCE [LARGE SCALE GENOMIC DNA]</scope>
</reference>
<feature type="compositionally biased region" description="Basic and acidic residues" evidence="2">
    <location>
        <begin position="386"/>
        <end position="418"/>
    </location>
</feature>
<evidence type="ECO:0000256" key="2">
    <source>
        <dbReference type="SAM" id="MobiDB-lite"/>
    </source>
</evidence>
<feature type="domain" description="J" evidence="4">
    <location>
        <begin position="708"/>
        <end position="775"/>
    </location>
</feature>
<protein>
    <submittedName>
        <fullName evidence="5">G3784 protein</fullName>
    </submittedName>
</protein>
<comment type="similarity">
    <text evidence="1">Belongs to the PIH1 family.</text>
</comment>
<feature type="compositionally biased region" description="Low complexity" evidence="2">
    <location>
        <begin position="232"/>
        <end position="247"/>
    </location>
</feature>
<feature type="compositionally biased region" description="Low complexity" evidence="2">
    <location>
        <begin position="124"/>
        <end position="138"/>
    </location>
</feature>
<dbReference type="Pfam" id="PF14901">
    <property type="entry name" value="Jiv90"/>
    <property type="match status" value="1"/>
</dbReference>
<accession>A0ABP1FNN3</accession>
<keyword evidence="6" id="KW-1185">Reference proteome</keyword>
<keyword evidence="3" id="KW-1133">Transmembrane helix</keyword>
<dbReference type="CDD" id="cd06257">
    <property type="entry name" value="DnaJ"/>
    <property type="match status" value="1"/>
</dbReference>
<feature type="compositionally biased region" description="Basic residues" evidence="2">
    <location>
        <begin position="969"/>
        <end position="978"/>
    </location>
</feature>